<keyword evidence="4 6" id="KW-1133">Transmembrane helix</keyword>
<reference evidence="7 8" key="1">
    <citation type="journal article" date="2016" name="Nat. Commun.">
        <title>Thousands of microbial genomes shed light on interconnected biogeochemical processes in an aquifer system.</title>
        <authorList>
            <person name="Anantharaman K."/>
            <person name="Brown C.T."/>
            <person name="Hug L.A."/>
            <person name="Sharon I."/>
            <person name="Castelle C.J."/>
            <person name="Probst A.J."/>
            <person name="Thomas B.C."/>
            <person name="Singh A."/>
            <person name="Wilkins M.J."/>
            <person name="Karaoz U."/>
            <person name="Brodie E.L."/>
            <person name="Williams K.H."/>
            <person name="Hubbard S.S."/>
            <person name="Banfield J.F."/>
        </authorList>
    </citation>
    <scope>NUCLEOTIDE SEQUENCE [LARGE SCALE GENOMIC DNA]</scope>
</reference>
<sequence>MNKTFKLISAILICHMAGILGAFFTTPQIDGWYSTLVKPSFNPPSWIFGPVWLTLYTLMGISLFLIWQNNGNKKAVNWFYLQLLLNASWSIIFFGAHELFLAFIIILAMVLSVIKTMLEFWKINKMSVYLLVPYLLWISFAGFLNYNILILN</sequence>
<dbReference type="PANTHER" id="PTHR10057">
    <property type="entry name" value="PERIPHERAL-TYPE BENZODIAZEPINE RECEPTOR"/>
    <property type="match status" value="1"/>
</dbReference>
<dbReference type="EMBL" id="MEZZ01000017">
    <property type="protein sequence ID" value="OGD68935.1"/>
    <property type="molecule type" value="Genomic_DNA"/>
</dbReference>
<evidence type="ECO:0000256" key="4">
    <source>
        <dbReference type="ARBA" id="ARBA00022989"/>
    </source>
</evidence>
<accession>A0A1F5ENI0</accession>
<feature type="transmembrane region" description="Helical" evidence="6">
    <location>
        <begin position="128"/>
        <end position="149"/>
    </location>
</feature>
<feature type="transmembrane region" description="Helical" evidence="6">
    <location>
        <begin position="46"/>
        <end position="66"/>
    </location>
</feature>
<feature type="transmembrane region" description="Helical" evidence="6">
    <location>
        <begin position="100"/>
        <end position="121"/>
    </location>
</feature>
<dbReference type="Proteomes" id="UP000186670">
    <property type="component" value="Unassembled WGS sequence"/>
</dbReference>
<dbReference type="PANTHER" id="PTHR10057:SF0">
    <property type="entry name" value="TRANSLOCATOR PROTEIN"/>
    <property type="match status" value="1"/>
</dbReference>
<dbReference type="Pfam" id="PF03073">
    <property type="entry name" value="TspO_MBR"/>
    <property type="match status" value="1"/>
</dbReference>
<dbReference type="PIRSF" id="PIRSF005859">
    <property type="entry name" value="PBR"/>
    <property type="match status" value="1"/>
</dbReference>
<dbReference type="CDD" id="cd15904">
    <property type="entry name" value="TSPO_MBR"/>
    <property type="match status" value="1"/>
</dbReference>
<evidence type="ECO:0000256" key="3">
    <source>
        <dbReference type="ARBA" id="ARBA00022692"/>
    </source>
</evidence>
<dbReference type="InterPro" id="IPR004307">
    <property type="entry name" value="TspO_MBR"/>
</dbReference>
<keyword evidence="3 6" id="KW-0812">Transmembrane</keyword>
<evidence type="ECO:0000256" key="5">
    <source>
        <dbReference type="ARBA" id="ARBA00023136"/>
    </source>
</evidence>
<name>A0A1F5ENI0_9BACT</name>
<dbReference type="AlphaFoldDB" id="A0A1F5ENI0"/>
<comment type="subcellular location">
    <subcellularLocation>
        <location evidence="1">Membrane</location>
        <topology evidence="1">Multi-pass membrane protein</topology>
    </subcellularLocation>
</comment>
<dbReference type="GO" id="GO:0033013">
    <property type="term" value="P:tetrapyrrole metabolic process"/>
    <property type="evidence" value="ECO:0007669"/>
    <property type="project" value="UniProtKB-ARBA"/>
</dbReference>
<gene>
    <name evidence="7" type="ORF">A2811_01930</name>
</gene>
<comment type="similarity">
    <text evidence="2">Belongs to the TspO/BZRP family.</text>
</comment>
<organism evidence="7 8">
    <name type="scientific">Candidatus Campbellbacteria bacterium RIFCSPHIGHO2_01_FULL_34_10</name>
    <dbReference type="NCBI Taxonomy" id="1797577"/>
    <lineage>
        <taxon>Bacteria</taxon>
        <taxon>Candidatus Campbelliibacteriota</taxon>
    </lineage>
</organism>
<feature type="transmembrane region" description="Helical" evidence="6">
    <location>
        <begin position="7"/>
        <end position="26"/>
    </location>
</feature>
<evidence type="ECO:0000313" key="7">
    <source>
        <dbReference type="EMBL" id="OGD68935.1"/>
    </source>
</evidence>
<comment type="caution">
    <text evidence="7">The sequence shown here is derived from an EMBL/GenBank/DDBJ whole genome shotgun (WGS) entry which is preliminary data.</text>
</comment>
<protein>
    <submittedName>
        <fullName evidence="7">TspO protein</fullName>
    </submittedName>
</protein>
<evidence type="ECO:0000256" key="1">
    <source>
        <dbReference type="ARBA" id="ARBA00004141"/>
    </source>
</evidence>
<keyword evidence="5 6" id="KW-0472">Membrane</keyword>
<dbReference type="GO" id="GO:0016020">
    <property type="term" value="C:membrane"/>
    <property type="evidence" value="ECO:0007669"/>
    <property type="project" value="UniProtKB-SubCell"/>
</dbReference>
<feature type="transmembrane region" description="Helical" evidence="6">
    <location>
        <begin position="78"/>
        <end position="94"/>
    </location>
</feature>
<evidence type="ECO:0000256" key="2">
    <source>
        <dbReference type="ARBA" id="ARBA00007524"/>
    </source>
</evidence>
<dbReference type="InterPro" id="IPR038330">
    <property type="entry name" value="TspO/MBR-related_sf"/>
</dbReference>
<evidence type="ECO:0000256" key="6">
    <source>
        <dbReference type="SAM" id="Phobius"/>
    </source>
</evidence>
<evidence type="ECO:0000313" key="8">
    <source>
        <dbReference type="Proteomes" id="UP000186670"/>
    </source>
</evidence>
<proteinExistence type="inferred from homology"/>
<dbReference type="FunFam" id="1.20.1260.100:FF:000001">
    <property type="entry name" value="translocator protein 2"/>
    <property type="match status" value="1"/>
</dbReference>
<dbReference type="Gene3D" id="1.20.1260.100">
    <property type="entry name" value="TspO/MBR protein"/>
    <property type="match status" value="1"/>
</dbReference>